<dbReference type="InterPro" id="IPR004821">
    <property type="entry name" value="Cyt_trans-like"/>
</dbReference>
<dbReference type="InterPro" id="IPR014729">
    <property type="entry name" value="Rossmann-like_a/b/a_fold"/>
</dbReference>
<dbReference type="Gene3D" id="3.40.50.620">
    <property type="entry name" value="HUPs"/>
    <property type="match status" value="1"/>
</dbReference>
<organism evidence="4 5">
    <name type="scientific">Sinisalibacter aestuarii</name>
    <dbReference type="NCBI Taxonomy" id="2949426"/>
    <lineage>
        <taxon>Bacteria</taxon>
        <taxon>Pseudomonadati</taxon>
        <taxon>Pseudomonadota</taxon>
        <taxon>Alphaproteobacteria</taxon>
        <taxon>Rhodobacterales</taxon>
        <taxon>Roseobacteraceae</taxon>
        <taxon>Sinisalibacter</taxon>
    </lineage>
</organism>
<protein>
    <recommendedName>
        <fullName evidence="3">Cytidyltransferase-like domain-containing protein</fullName>
    </recommendedName>
</protein>
<accession>A0ABQ5LVY8</accession>
<evidence type="ECO:0000256" key="1">
    <source>
        <dbReference type="ARBA" id="ARBA00022679"/>
    </source>
</evidence>
<keyword evidence="2" id="KW-0548">Nucleotidyltransferase</keyword>
<dbReference type="PANTHER" id="PTHR43793">
    <property type="entry name" value="FAD SYNTHASE"/>
    <property type="match status" value="1"/>
</dbReference>
<gene>
    <name evidence="4" type="ORF">STA1M1_30310</name>
</gene>
<comment type="caution">
    <text evidence="4">The sequence shown here is derived from an EMBL/GenBank/DDBJ whole genome shotgun (WGS) entry which is preliminary data.</text>
</comment>
<keyword evidence="5" id="KW-1185">Reference proteome</keyword>
<evidence type="ECO:0000256" key="2">
    <source>
        <dbReference type="ARBA" id="ARBA00022695"/>
    </source>
</evidence>
<proteinExistence type="predicted"/>
<dbReference type="Proteomes" id="UP001144205">
    <property type="component" value="Unassembled WGS sequence"/>
</dbReference>
<sequence length="152" mass="17175">MKTVLTYGTFDLLHVGHIRLLERARAYGDRLVVGISSDEFNATKGKHSIFPFEHRKLIVQSLRFVDEVFAENDWGQKESDIKSYGADVLVMGNDWEGKFDDLGRLCEVAYLPRTEGISTTALKEALSAFRGEKINELKRAIETLHMIADNLG</sequence>
<reference evidence="4" key="1">
    <citation type="journal article" date="2023" name="Int. J. Syst. Evol. Microbiol.">
        <title>Sinisalibacter aestuarii sp. nov., isolated from estuarine sediment of the Arakawa River.</title>
        <authorList>
            <person name="Arafat S.T."/>
            <person name="Hirano S."/>
            <person name="Sato A."/>
            <person name="Takeuchi K."/>
            <person name="Yasuda T."/>
            <person name="Terahara T."/>
            <person name="Hamada M."/>
            <person name="Kobayashi T."/>
        </authorList>
    </citation>
    <scope>NUCLEOTIDE SEQUENCE</scope>
    <source>
        <strain evidence="4">B-399</strain>
    </source>
</reference>
<name>A0ABQ5LVY8_9RHOB</name>
<dbReference type="EMBL" id="BROH01000010">
    <property type="protein sequence ID" value="GKY89162.1"/>
    <property type="molecule type" value="Genomic_DNA"/>
</dbReference>
<evidence type="ECO:0000259" key="3">
    <source>
        <dbReference type="Pfam" id="PF01467"/>
    </source>
</evidence>
<dbReference type="Pfam" id="PF01467">
    <property type="entry name" value="CTP_transf_like"/>
    <property type="match status" value="1"/>
</dbReference>
<evidence type="ECO:0000313" key="4">
    <source>
        <dbReference type="EMBL" id="GKY89162.1"/>
    </source>
</evidence>
<dbReference type="PANTHER" id="PTHR43793:SF1">
    <property type="entry name" value="FAD SYNTHASE"/>
    <property type="match status" value="1"/>
</dbReference>
<keyword evidence="1" id="KW-0808">Transferase</keyword>
<dbReference type="SUPFAM" id="SSF52374">
    <property type="entry name" value="Nucleotidylyl transferase"/>
    <property type="match status" value="1"/>
</dbReference>
<evidence type="ECO:0000313" key="5">
    <source>
        <dbReference type="Proteomes" id="UP001144205"/>
    </source>
</evidence>
<dbReference type="RefSeq" id="WP_281843198.1">
    <property type="nucleotide sequence ID" value="NZ_BROH01000010.1"/>
</dbReference>
<feature type="domain" description="Cytidyltransferase-like" evidence="3">
    <location>
        <begin position="5"/>
        <end position="124"/>
    </location>
</feature>
<dbReference type="NCBIfam" id="TIGR00125">
    <property type="entry name" value="cyt_tran_rel"/>
    <property type="match status" value="1"/>
</dbReference>
<dbReference type="InterPro" id="IPR050385">
    <property type="entry name" value="Archaeal_FAD_synthase"/>
</dbReference>